<accession>A0AAV2HAD2</accession>
<evidence type="ECO:0000256" key="2">
    <source>
        <dbReference type="ARBA" id="ARBA00022980"/>
    </source>
</evidence>
<dbReference type="SUPFAM" id="SSF56808">
    <property type="entry name" value="Ribosomal protein L1"/>
    <property type="match status" value="1"/>
</dbReference>
<comment type="caution">
    <text evidence="4">The sequence shown here is derived from an EMBL/GenBank/DDBJ whole genome shotgun (WGS) entry which is preliminary data.</text>
</comment>
<dbReference type="Gene3D" id="3.30.190.20">
    <property type="match status" value="1"/>
</dbReference>
<name>A0AAV2HAD2_LYMST</name>
<comment type="similarity">
    <text evidence="1">Belongs to the universal ribosomal protein uL1 family.</text>
</comment>
<dbReference type="AlphaFoldDB" id="A0AAV2HAD2"/>
<evidence type="ECO:0000256" key="1">
    <source>
        <dbReference type="ARBA" id="ARBA00010531"/>
    </source>
</evidence>
<dbReference type="PANTHER" id="PTHR36427:SF3">
    <property type="entry name" value="LARGE RIBOSOMAL SUBUNIT PROTEIN UL1M"/>
    <property type="match status" value="1"/>
</dbReference>
<dbReference type="PANTHER" id="PTHR36427">
    <property type="entry name" value="54S RIBOSOMAL PROTEIN L1, MITOCHONDRIAL"/>
    <property type="match status" value="1"/>
</dbReference>
<dbReference type="Proteomes" id="UP001497497">
    <property type="component" value="Unassembled WGS sequence"/>
</dbReference>
<keyword evidence="5" id="KW-1185">Reference proteome</keyword>
<keyword evidence="3" id="KW-0687">Ribonucleoprotein</keyword>
<dbReference type="InterPro" id="IPR023674">
    <property type="entry name" value="Ribosomal_uL1-like"/>
</dbReference>
<evidence type="ECO:0000256" key="3">
    <source>
        <dbReference type="ARBA" id="ARBA00023274"/>
    </source>
</evidence>
<evidence type="ECO:0008006" key="6">
    <source>
        <dbReference type="Google" id="ProtNLM"/>
    </source>
</evidence>
<dbReference type="Pfam" id="PF00687">
    <property type="entry name" value="Ribosomal_L1"/>
    <property type="match status" value="1"/>
</dbReference>
<reference evidence="4 5" key="1">
    <citation type="submission" date="2024-04" db="EMBL/GenBank/DDBJ databases">
        <authorList>
            <consortium name="Genoscope - CEA"/>
            <person name="William W."/>
        </authorList>
    </citation>
    <scope>NUCLEOTIDE SEQUENCE [LARGE SCALE GENOMIC DNA]</scope>
</reference>
<evidence type="ECO:0000313" key="4">
    <source>
        <dbReference type="EMBL" id="CAL1530722.1"/>
    </source>
</evidence>
<organism evidence="4 5">
    <name type="scientific">Lymnaea stagnalis</name>
    <name type="common">Great pond snail</name>
    <name type="synonym">Helix stagnalis</name>
    <dbReference type="NCBI Taxonomy" id="6523"/>
    <lineage>
        <taxon>Eukaryota</taxon>
        <taxon>Metazoa</taxon>
        <taxon>Spiralia</taxon>
        <taxon>Lophotrochozoa</taxon>
        <taxon>Mollusca</taxon>
        <taxon>Gastropoda</taxon>
        <taxon>Heterobranchia</taxon>
        <taxon>Euthyneura</taxon>
        <taxon>Panpulmonata</taxon>
        <taxon>Hygrophila</taxon>
        <taxon>Lymnaeoidea</taxon>
        <taxon>Lymnaeidae</taxon>
        <taxon>Lymnaea</taxon>
    </lineage>
</organism>
<dbReference type="GO" id="GO:0005840">
    <property type="term" value="C:ribosome"/>
    <property type="evidence" value="ECO:0007669"/>
    <property type="project" value="UniProtKB-KW"/>
</dbReference>
<dbReference type="EMBL" id="CAXITT010000074">
    <property type="protein sequence ID" value="CAL1530722.1"/>
    <property type="molecule type" value="Genomic_DNA"/>
</dbReference>
<sequence length="352" mass="39749">MKPESTFEYFLSYEILKAGLRTVLGRTKICQPALLTLTALPAAIQIRYKSRKQRVRQPKSEVEKPKQFTSKKQLKKVLSADVQDKDSIIAAAPVDNVWVHKFYPKPKFSIEEAIKRHNALAQPAMLNNLKGIVFLDMRLDCSTAKKTKFMGTIRSTVRLPHEFPYGSPPAILVFCKKEENISLAETLGAKHVGTPENITKMINNGLINPKDFNHVLCTPDCASDILSLRSHFRDIFPQKAKGTVNQDLQSMWDLFFYGYTFESQKLTDAVGRLQVPLGVMDQPTEELVENFHVYIDNICKHRSVALGPFITSIAVVVPPSTEEFLLKVEDYVPGYKNDEVDSDEEDVAEAQT</sequence>
<dbReference type="InterPro" id="IPR016095">
    <property type="entry name" value="Ribosomal_uL1_3-a/b-sand"/>
</dbReference>
<proteinExistence type="inferred from homology"/>
<protein>
    <recommendedName>
        <fullName evidence="6">Mitochondrial ribosomal protein L1</fullName>
    </recommendedName>
</protein>
<gene>
    <name evidence="4" type="ORF">GSLYS_00004847001</name>
</gene>
<evidence type="ECO:0000313" key="5">
    <source>
        <dbReference type="Proteomes" id="UP001497497"/>
    </source>
</evidence>
<dbReference type="InterPro" id="IPR028364">
    <property type="entry name" value="Ribosomal_uL1/biogenesis"/>
</dbReference>
<dbReference type="Gene3D" id="3.40.50.790">
    <property type="match status" value="1"/>
</dbReference>
<keyword evidence="2" id="KW-0689">Ribosomal protein</keyword>
<dbReference type="GO" id="GO:1990904">
    <property type="term" value="C:ribonucleoprotein complex"/>
    <property type="evidence" value="ECO:0007669"/>
    <property type="project" value="UniProtKB-KW"/>
</dbReference>